<name>A0A9W6UYN2_9ACTN</name>
<organism evidence="1 2">
    <name type="scientific">Actinomadura rubrobrunea</name>
    <dbReference type="NCBI Taxonomy" id="115335"/>
    <lineage>
        <taxon>Bacteria</taxon>
        <taxon>Bacillati</taxon>
        <taxon>Actinomycetota</taxon>
        <taxon>Actinomycetes</taxon>
        <taxon>Streptosporangiales</taxon>
        <taxon>Thermomonosporaceae</taxon>
        <taxon>Actinomadura</taxon>
    </lineage>
</organism>
<gene>
    <name evidence="1" type="ORF">Arub01_41290</name>
</gene>
<keyword evidence="2" id="KW-1185">Reference proteome</keyword>
<evidence type="ECO:0000313" key="1">
    <source>
        <dbReference type="EMBL" id="GLW65885.1"/>
    </source>
</evidence>
<reference evidence="1" key="1">
    <citation type="submission" date="2023-02" db="EMBL/GenBank/DDBJ databases">
        <title>Actinomadura rubrobrunea NBRC 14622.</title>
        <authorList>
            <person name="Ichikawa N."/>
            <person name="Sato H."/>
            <person name="Tonouchi N."/>
        </authorList>
    </citation>
    <scope>NUCLEOTIDE SEQUENCE</scope>
    <source>
        <strain evidence="1">NBRC 14622</strain>
    </source>
</reference>
<accession>A0A9W6UYN2</accession>
<protein>
    <submittedName>
        <fullName evidence="1">Uncharacterized protein</fullName>
    </submittedName>
</protein>
<proteinExistence type="predicted"/>
<evidence type="ECO:0000313" key="2">
    <source>
        <dbReference type="Proteomes" id="UP001165124"/>
    </source>
</evidence>
<dbReference type="RefSeq" id="WP_146150312.1">
    <property type="nucleotide sequence ID" value="NZ_BSRZ01000011.1"/>
</dbReference>
<comment type="caution">
    <text evidence="1">The sequence shown here is derived from an EMBL/GenBank/DDBJ whole genome shotgun (WGS) entry which is preliminary data.</text>
</comment>
<dbReference type="AlphaFoldDB" id="A0A9W6UYN2"/>
<dbReference type="EMBL" id="BSRZ01000011">
    <property type="protein sequence ID" value="GLW65885.1"/>
    <property type="molecule type" value="Genomic_DNA"/>
</dbReference>
<sequence>MVDRRCARRTIATRKVSVAENTLLEAEAIAPDWMRHHALARDVVREVAERTKRRTTPIQELAQRLRVEL</sequence>
<dbReference type="Proteomes" id="UP001165124">
    <property type="component" value="Unassembled WGS sequence"/>
</dbReference>